<evidence type="ECO:0000313" key="1">
    <source>
        <dbReference type="EMBL" id="GAA2088908.1"/>
    </source>
</evidence>
<dbReference type="Proteomes" id="UP001500984">
    <property type="component" value="Unassembled WGS sequence"/>
</dbReference>
<keyword evidence="2" id="KW-1185">Reference proteome</keyword>
<gene>
    <name evidence="1" type="ORF">GCM10009823_04300</name>
</gene>
<proteinExistence type="predicted"/>
<evidence type="ECO:0000313" key="2">
    <source>
        <dbReference type="Proteomes" id="UP001500984"/>
    </source>
</evidence>
<comment type="caution">
    <text evidence="1">The sequence shown here is derived from an EMBL/GenBank/DDBJ whole genome shotgun (WGS) entry which is preliminary data.</text>
</comment>
<accession>A0ABP5HY19</accession>
<name>A0ABP5HY19_9MICO</name>
<sequence>MVLLFAATAPHLPRPTVFGCARTPAAGIETCGARQPREARAVRAAACGVPLLLGDRLGMSAPEGTQLSSVEADERSGCGRICTAHSMSQQASARGLTGFAQAVRTLASFSA</sequence>
<organism evidence="1 2">
    <name type="scientific">Brevibacterium salitolerans</name>
    <dbReference type="NCBI Taxonomy" id="1403566"/>
    <lineage>
        <taxon>Bacteria</taxon>
        <taxon>Bacillati</taxon>
        <taxon>Actinomycetota</taxon>
        <taxon>Actinomycetes</taxon>
        <taxon>Micrococcales</taxon>
        <taxon>Brevibacteriaceae</taxon>
        <taxon>Brevibacterium</taxon>
    </lineage>
</organism>
<dbReference type="EMBL" id="BAAAPZ010000002">
    <property type="protein sequence ID" value="GAA2088908.1"/>
    <property type="molecule type" value="Genomic_DNA"/>
</dbReference>
<protein>
    <submittedName>
        <fullName evidence="1">Uncharacterized protein</fullName>
    </submittedName>
</protein>
<reference evidence="2" key="1">
    <citation type="journal article" date="2019" name="Int. J. Syst. Evol. Microbiol.">
        <title>The Global Catalogue of Microorganisms (GCM) 10K type strain sequencing project: providing services to taxonomists for standard genome sequencing and annotation.</title>
        <authorList>
            <consortium name="The Broad Institute Genomics Platform"/>
            <consortium name="The Broad Institute Genome Sequencing Center for Infectious Disease"/>
            <person name="Wu L."/>
            <person name="Ma J."/>
        </authorList>
    </citation>
    <scope>NUCLEOTIDE SEQUENCE [LARGE SCALE GENOMIC DNA]</scope>
    <source>
        <strain evidence="2">JCM 15900</strain>
    </source>
</reference>